<evidence type="ECO:0000313" key="3">
    <source>
        <dbReference type="Proteomes" id="UP000310168"/>
    </source>
</evidence>
<sequence length="179" mass="19882">MTAEYKENSANAINIAADDNNKILIVYFSWSGNSRTLAGYARDITGGDIFEIVPAQPYPSQYREATQQAREELDNNYLPAIRNQINNLSSYDTIILVYPIWWGTIPQVVKRFLQDNDFSGKTIAPIGTHGGSRLGRSLTDIRALCPNSTITEGLDVRSGNVSGARNTVRDWIDKVGINK</sequence>
<dbReference type="EMBL" id="SJDU01000042">
    <property type="protein sequence ID" value="TKZ35903.1"/>
    <property type="molecule type" value="Genomic_DNA"/>
</dbReference>
<dbReference type="Gene3D" id="3.40.50.360">
    <property type="match status" value="1"/>
</dbReference>
<name>A0ABY2TTW2_9SPIR</name>
<reference evidence="2 3" key="1">
    <citation type="journal article" date="2019" name="Anaerobe">
        <title>Brachyspira catarrhinii sp. nov., an anaerobic intestinal spirochaete isolated from vervet monkeys may have been misidentified as Brachyspira aalborgi in previous studies.</title>
        <authorList>
            <person name="Phillips N.D."/>
            <person name="La T."/>
            <person name="Hampson D.J."/>
        </authorList>
    </citation>
    <scope>NUCLEOTIDE SEQUENCE [LARGE SCALE GENOMIC DNA]</scope>
    <source>
        <strain evidence="2 3">Z12</strain>
    </source>
</reference>
<dbReference type="SUPFAM" id="SSF52218">
    <property type="entry name" value="Flavoproteins"/>
    <property type="match status" value="1"/>
</dbReference>
<dbReference type="Pfam" id="PF12682">
    <property type="entry name" value="Flavodoxin_4"/>
    <property type="match status" value="1"/>
</dbReference>
<keyword evidence="3" id="KW-1185">Reference proteome</keyword>
<dbReference type="InterPro" id="IPR008254">
    <property type="entry name" value="Flavodoxin/NO_synth"/>
</dbReference>
<feature type="domain" description="Flavodoxin-like" evidence="1">
    <location>
        <begin position="22"/>
        <end position="174"/>
    </location>
</feature>
<dbReference type="InterPro" id="IPR029039">
    <property type="entry name" value="Flavoprotein-like_sf"/>
</dbReference>
<dbReference type="PANTHER" id="PTHR39201">
    <property type="entry name" value="EXPORTED PROTEIN-RELATED"/>
    <property type="match status" value="1"/>
</dbReference>
<evidence type="ECO:0000313" key="2">
    <source>
        <dbReference type="EMBL" id="TKZ35903.1"/>
    </source>
</evidence>
<organism evidence="2 3">
    <name type="scientific">Brachyspira catarrhinii</name>
    <dbReference type="NCBI Taxonomy" id="2528966"/>
    <lineage>
        <taxon>Bacteria</taxon>
        <taxon>Pseudomonadati</taxon>
        <taxon>Spirochaetota</taxon>
        <taxon>Spirochaetia</taxon>
        <taxon>Brachyspirales</taxon>
        <taxon>Brachyspiraceae</taxon>
        <taxon>Brachyspira</taxon>
    </lineage>
</organism>
<dbReference type="Proteomes" id="UP000310168">
    <property type="component" value="Unassembled WGS sequence"/>
</dbReference>
<gene>
    <name evidence="2" type="ORF">EZH24_02865</name>
</gene>
<proteinExistence type="predicted"/>
<evidence type="ECO:0000259" key="1">
    <source>
        <dbReference type="Pfam" id="PF12682"/>
    </source>
</evidence>
<dbReference type="PANTHER" id="PTHR39201:SF1">
    <property type="entry name" value="FLAVODOXIN-LIKE DOMAIN-CONTAINING PROTEIN"/>
    <property type="match status" value="1"/>
</dbReference>
<protein>
    <submittedName>
        <fullName evidence="2">Flavodoxin</fullName>
    </submittedName>
</protein>
<comment type="caution">
    <text evidence="2">The sequence shown here is derived from an EMBL/GenBank/DDBJ whole genome shotgun (WGS) entry which is preliminary data.</text>
</comment>
<accession>A0ABY2TTW2</accession>